<proteinExistence type="predicted"/>
<organism evidence="4 5">
    <name type="scientific">Zingiber officinale</name>
    <name type="common">Ginger</name>
    <name type="synonym">Amomum zingiber</name>
    <dbReference type="NCBI Taxonomy" id="94328"/>
    <lineage>
        <taxon>Eukaryota</taxon>
        <taxon>Viridiplantae</taxon>
        <taxon>Streptophyta</taxon>
        <taxon>Embryophyta</taxon>
        <taxon>Tracheophyta</taxon>
        <taxon>Spermatophyta</taxon>
        <taxon>Magnoliopsida</taxon>
        <taxon>Liliopsida</taxon>
        <taxon>Zingiberales</taxon>
        <taxon>Zingiberaceae</taxon>
        <taxon>Zingiber</taxon>
    </lineage>
</organism>
<evidence type="ECO:0000259" key="3">
    <source>
        <dbReference type="PROSITE" id="PS50158"/>
    </source>
</evidence>
<evidence type="ECO:0000313" key="4">
    <source>
        <dbReference type="EMBL" id="KAG6495134.1"/>
    </source>
</evidence>
<comment type="caution">
    <text evidence="4">The sequence shown here is derived from an EMBL/GenBank/DDBJ whole genome shotgun (WGS) entry which is preliminary data.</text>
</comment>
<reference evidence="4 5" key="1">
    <citation type="submission" date="2020-08" db="EMBL/GenBank/DDBJ databases">
        <title>Plant Genome Project.</title>
        <authorList>
            <person name="Zhang R.-G."/>
        </authorList>
    </citation>
    <scope>NUCLEOTIDE SEQUENCE [LARGE SCALE GENOMIC DNA]</scope>
    <source>
        <tissue evidence="4">Rhizome</tissue>
    </source>
</reference>
<feature type="region of interest" description="Disordered" evidence="2">
    <location>
        <begin position="1"/>
        <end position="28"/>
    </location>
</feature>
<keyword evidence="1" id="KW-0863">Zinc-finger</keyword>
<dbReference type="Proteomes" id="UP000734854">
    <property type="component" value="Unassembled WGS sequence"/>
</dbReference>
<sequence length="313" mass="34947">MSRRSRSKRKPVPDDEDQPAQPIILFSSDDEANADLSIAIVEKARQRQAKRNKAVDAPFPAPVPASPPAIVLDISSASPSSGEAEFMSGRDTGSSVGGLLSPVDGKSMTRKKKSKKKQQQVEEDKEQELVCFMLQWMPSDWNSFELQVGVIVSEEKPSIRDEEVINEANNTSDNLVFRKLLRGPRYFDPEENKWVTPTCFNCGEEGHVAADCMLERRRKPCFFCGLFDHNSKQCSQGQDCYICKRRGHLAKVCPDKNKKIAQASEICLRCGGTTHTISSCRNDYSPDDLKVNNASPLSYSALVFQHASYHGRE</sequence>
<evidence type="ECO:0000256" key="1">
    <source>
        <dbReference type="PROSITE-ProRule" id="PRU00047"/>
    </source>
</evidence>
<evidence type="ECO:0000256" key="2">
    <source>
        <dbReference type="SAM" id="MobiDB-lite"/>
    </source>
</evidence>
<dbReference type="InterPro" id="IPR001878">
    <property type="entry name" value="Znf_CCHC"/>
</dbReference>
<dbReference type="Pfam" id="PF00098">
    <property type="entry name" value="zf-CCHC"/>
    <property type="match status" value="1"/>
</dbReference>
<dbReference type="InterPro" id="IPR036875">
    <property type="entry name" value="Znf_CCHC_sf"/>
</dbReference>
<protein>
    <recommendedName>
        <fullName evidence="3">CCHC-type domain-containing protein</fullName>
    </recommendedName>
</protein>
<dbReference type="GO" id="GO:0008270">
    <property type="term" value="F:zinc ion binding"/>
    <property type="evidence" value="ECO:0007669"/>
    <property type="project" value="UniProtKB-KW"/>
</dbReference>
<keyword evidence="5" id="KW-1185">Reference proteome</keyword>
<accession>A0A8J5FZJ4</accession>
<dbReference type="PROSITE" id="PS50158">
    <property type="entry name" value="ZF_CCHC"/>
    <property type="match status" value="2"/>
</dbReference>
<name>A0A8J5FZJ4_ZINOF</name>
<feature type="domain" description="CCHC-type" evidence="3">
    <location>
        <begin position="240"/>
        <end position="255"/>
    </location>
</feature>
<feature type="region of interest" description="Disordered" evidence="2">
    <location>
        <begin position="70"/>
        <end position="121"/>
    </location>
</feature>
<feature type="domain" description="CCHC-type" evidence="3">
    <location>
        <begin position="199"/>
        <end position="212"/>
    </location>
</feature>
<feature type="compositionally biased region" description="Basic residues" evidence="2">
    <location>
        <begin position="108"/>
        <end position="118"/>
    </location>
</feature>
<dbReference type="EMBL" id="JACMSC010000012">
    <property type="protein sequence ID" value="KAG6495134.1"/>
    <property type="molecule type" value="Genomic_DNA"/>
</dbReference>
<dbReference type="GO" id="GO:0003676">
    <property type="term" value="F:nucleic acid binding"/>
    <property type="evidence" value="ECO:0007669"/>
    <property type="project" value="InterPro"/>
</dbReference>
<dbReference type="SUPFAM" id="SSF57756">
    <property type="entry name" value="Retrovirus zinc finger-like domains"/>
    <property type="match status" value="2"/>
</dbReference>
<dbReference type="PANTHER" id="PTHR46978:SF1">
    <property type="entry name" value="ZINC KNUCKLE (CCHC-TYPE) FAMILY PROTEIN"/>
    <property type="match status" value="1"/>
</dbReference>
<gene>
    <name evidence="4" type="ORF">ZIOFF_042925</name>
</gene>
<keyword evidence="1" id="KW-0862">Zinc</keyword>
<keyword evidence="1" id="KW-0479">Metal-binding</keyword>
<feature type="compositionally biased region" description="Basic residues" evidence="2">
    <location>
        <begin position="1"/>
        <end position="10"/>
    </location>
</feature>
<evidence type="ECO:0000313" key="5">
    <source>
        <dbReference type="Proteomes" id="UP000734854"/>
    </source>
</evidence>
<dbReference type="PANTHER" id="PTHR46978">
    <property type="entry name" value="ZINC KNUCKLE (CCHC-TYPE) FAMILY PROTEIN"/>
    <property type="match status" value="1"/>
</dbReference>
<dbReference type="AlphaFoldDB" id="A0A8J5FZJ4"/>
<dbReference type="SMART" id="SM00343">
    <property type="entry name" value="ZnF_C2HC"/>
    <property type="match status" value="4"/>
</dbReference>
<dbReference type="Gene3D" id="4.10.60.10">
    <property type="entry name" value="Zinc finger, CCHC-type"/>
    <property type="match status" value="2"/>
</dbReference>